<reference evidence="1 2" key="1">
    <citation type="journal article" date="2019" name="Sci. Rep.">
        <title>Orb-weaving spider Araneus ventricosus genome elucidates the spidroin gene catalogue.</title>
        <authorList>
            <person name="Kono N."/>
            <person name="Nakamura H."/>
            <person name="Ohtoshi R."/>
            <person name="Moran D.A.P."/>
            <person name="Shinohara A."/>
            <person name="Yoshida Y."/>
            <person name="Fujiwara M."/>
            <person name="Mori M."/>
            <person name="Tomita M."/>
            <person name="Arakawa K."/>
        </authorList>
    </citation>
    <scope>NUCLEOTIDE SEQUENCE [LARGE SCALE GENOMIC DNA]</scope>
</reference>
<comment type="caution">
    <text evidence="1">The sequence shown here is derived from an EMBL/GenBank/DDBJ whole genome shotgun (WGS) entry which is preliminary data.</text>
</comment>
<gene>
    <name evidence="1" type="ORF">AVEN_39750_1</name>
</gene>
<accession>A0A4Y2LM69</accession>
<organism evidence="1 2">
    <name type="scientific">Araneus ventricosus</name>
    <name type="common">Orbweaver spider</name>
    <name type="synonym">Epeira ventricosa</name>
    <dbReference type="NCBI Taxonomy" id="182803"/>
    <lineage>
        <taxon>Eukaryota</taxon>
        <taxon>Metazoa</taxon>
        <taxon>Ecdysozoa</taxon>
        <taxon>Arthropoda</taxon>
        <taxon>Chelicerata</taxon>
        <taxon>Arachnida</taxon>
        <taxon>Araneae</taxon>
        <taxon>Araneomorphae</taxon>
        <taxon>Entelegynae</taxon>
        <taxon>Araneoidea</taxon>
        <taxon>Araneidae</taxon>
        <taxon>Araneus</taxon>
    </lineage>
</organism>
<name>A0A4Y2LM69_ARAVE</name>
<dbReference type="AlphaFoldDB" id="A0A4Y2LM69"/>
<protein>
    <submittedName>
        <fullName evidence="1">Uncharacterized protein</fullName>
    </submittedName>
</protein>
<dbReference type="Proteomes" id="UP000499080">
    <property type="component" value="Unassembled WGS sequence"/>
</dbReference>
<evidence type="ECO:0000313" key="2">
    <source>
        <dbReference type="Proteomes" id="UP000499080"/>
    </source>
</evidence>
<evidence type="ECO:0000313" key="1">
    <source>
        <dbReference type="EMBL" id="GBN15529.1"/>
    </source>
</evidence>
<proteinExistence type="predicted"/>
<dbReference type="EMBL" id="BGPR01006036">
    <property type="protein sequence ID" value="GBN15529.1"/>
    <property type="molecule type" value="Genomic_DNA"/>
</dbReference>
<keyword evidence="2" id="KW-1185">Reference proteome</keyword>
<sequence>MPLFGQGLYHFIVPNKSPPPHAGGAALSPLVLSRPYTLLGRPGQCGYFCITPAGRRLVPTYDLMCSRPPTRRIFSGIRFRALKHSAPLGHRVPPFLGI</sequence>